<dbReference type="AlphaFoldDB" id="A0A397JNV8"/>
<dbReference type="Proteomes" id="UP000266861">
    <property type="component" value="Unassembled WGS sequence"/>
</dbReference>
<comment type="caution">
    <text evidence="1">The sequence shown here is derived from an EMBL/GenBank/DDBJ whole genome shotgun (WGS) entry which is preliminary data.</text>
</comment>
<evidence type="ECO:0000313" key="1">
    <source>
        <dbReference type="EMBL" id="RHZ90045.1"/>
    </source>
</evidence>
<proteinExistence type="predicted"/>
<accession>A0A397JNV8</accession>
<dbReference type="OrthoDB" id="2447738at2759"/>
<dbReference type="EMBL" id="PQFF01000007">
    <property type="protein sequence ID" value="RHZ90045.1"/>
    <property type="molecule type" value="Genomic_DNA"/>
</dbReference>
<protein>
    <submittedName>
        <fullName evidence="1">Uncharacterized protein</fullName>
    </submittedName>
</protein>
<sequence length="233" mass="27345">MQNALNAATFFHDLSLKSFFFDNESHEVPLEKTSEMLLELLDHNNIGLTENSEEILPSEFFEQKNRLLYPIAPKMSFNTWINLDNIIITQQILLHDTTYKNLIYYLNLLRHIMQNALNAATFFHDLSLKSFFFDNESHEVPLEKTSEMLLELLDHNNIGLTENSEEILPSEFFEQKNRLLYPIAPKMSFNTWINLDKWLENHGLEQGFAFTITHSEKDKKNGLPRLYMSSKLI</sequence>
<evidence type="ECO:0000313" key="2">
    <source>
        <dbReference type="Proteomes" id="UP000266861"/>
    </source>
</evidence>
<name>A0A397JNV8_9GLOM</name>
<keyword evidence="2" id="KW-1185">Reference proteome</keyword>
<organism evidence="1 2">
    <name type="scientific">Diversispora epigaea</name>
    <dbReference type="NCBI Taxonomy" id="1348612"/>
    <lineage>
        <taxon>Eukaryota</taxon>
        <taxon>Fungi</taxon>
        <taxon>Fungi incertae sedis</taxon>
        <taxon>Mucoromycota</taxon>
        <taxon>Glomeromycotina</taxon>
        <taxon>Glomeromycetes</taxon>
        <taxon>Diversisporales</taxon>
        <taxon>Diversisporaceae</taxon>
        <taxon>Diversispora</taxon>
    </lineage>
</organism>
<reference evidence="1 2" key="1">
    <citation type="submission" date="2018-08" db="EMBL/GenBank/DDBJ databases">
        <title>Genome and evolution of the arbuscular mycorrhizal fungus Diversispora epigaea (formerly Glomus versiforme) and its bacterial endosymbionts.</title>
        <authorList>
            <person name="Sun X."/>
            <person name="Fei Z."/>
            <person name="Harrison M."/>
        </authorList>
    </citation>
    <scope>NUCLEOTIDE SEQUENCE [LARGE SCALE GENOMIC DNA]</scope>
    <source>
        <strain evidence="1 2">IT104</strain>
    </source>
</reference>
<gene>
    <name evidence="1" type="ORF">Glove_9g61</name>
</gene>